<evidence type="ECO:0000313" key="3">
    <source>
        <dbReference type="Proteomes" id="UP000031575"/>
    </source>
</evidence>
<dbReference type="GeneID" id="63678480"/>
<keyword evidence="3" id="KW-1185">Reference proteome</keyword>
<feature type="transmembrane region" description="Helical" evidence="1">
    <location>
        <begin position="15"/>
        <end position="40"/>
    </location>
</feature>
<dbReference type="AlphaFoldDB" id="A0A0C2IKL7"/>
<keyword evidence="1" id="KW-1133">Transmembrane helix</keyword>
<protein>
    <submittedName>
        <fullName evidence="2">Uncharacterized protein</fullName>
    </submittedName>
</protein>
<comment type="caution">
    <text evidence="2">The sequence shown here is derived from an EMBL/GenBank/DDBJ whole genome shotgun (WGS) entry which is preliminary data.</text>
</comment>
<gene>
    <name evidence="2" type="ORF">SPBR_05282</name>
</gene>
<name>A0A0C2IKL7_9PEZI</name>
<dbReference type="RefSeq" id="XP_040615530.1">
    <property type="nucleotide sequence ID" value="XM_040763559.1"/>
</dbReference>
<dbReference type="VEuPathDB" id="FungiDB:SPBR_05282"/>
<reference evidence="2 3" key="1">
    <citation type="journal article" date="2014" name="BMC Genomics">
        <title>Comparative genomics of the major fungal agents of human and animal Sporotrichosis: Sporothrix schenckii and Sporothrix brasiliensis.</title>
        <authorList>
            <person name="Teixeira M.M."/>
            <person name="de Almeida L.G."/>
            <person name="Kubitschek-Barreira P."/>
            <person name="Alves F.L."/>
            <person name="Kioshima E.S."/>
            <person name="Abadio A.K."/>
            <person name="Fernandes L."/>
            <person name="Derengowski L.S."/>
            <person name="Ferreira K.S."/>
            <person name="Souza R.C."/>
            <person name="Ruiz J.C."/>
            <person name="de Andrade N.C."/>
            <person name="Paes H.C."/>
            <person name="Nicola A.M."/>
            <person name="Albuquerque P."/>
            <person name="Gerber A.L."/>
            <person name="Martins V.P."/>
            <person name="Peconick L.D."/>
            <person name="Neto A.V."/>
            <person name="Chaucanez C.B."/>
            <person name="Silva P.A."/>
            <person name="Cunha O.L."/>
            <person name="de Oliveira F.F."/>
            <person name="dos Santos T.C."/>
            <person name="Barros A.L."/>
            <person name="Soares M.A."/>
            <person name="de Oliveira L.M."/>
            <person name="Marini M.M."/>
            <person name="Villalobos-Duno H."/>
            <person name="Cunha M.M."/>
            <person name="de Hoog S."/>
            <person name="da Silveira J.F."/>
            <person name="Henrissat B."/>
            <person name="Nino-Vega G.A."/>
            <person name="Cisalpino P.S."/>
            <person name="Mora-Montes H.M."/>
            <person name="Almeida S.R."/>
            <person name="Stajich J.E."/>
            <person name="Lopes-Bezerra L.M."/>
            <person name="Vasconcelos A.T."/>
            <person name="Felipe M.S."/>
        </authorList>
    </citation>
    <scope>NUCLEOTIDE SEQUENCE [LARGE SCALE GENOMIC DNA]</scope>
    <source>
        <strain evidence="2 3">5110</strain>
    </source>
</reference>
<dbReference type="HOGENOM" id="CLU_1836442_0_0_1"/>
<keyword evidence="1" id="KW-0472">Membrane</keyword>
<proteinExistence type="predicted"/>
<keyword evidence="1" id="KW-0812">Transmembrane</keyword>
<dbReference type="Proteomes" id="UP000031575">
    <property type="component" value="Unassembled WGS sequence"/>
</dbReference>
<evidence type="ECO:0000256" key="1">
    <source>
        <dbReference type="SAM" id="Phobius"/>
    </source>
</evidence>
<sequence length="140" mass="15481">MPVTSITPVNALERLVVGVGGVGGVGGVRGIAVVFIIVVLDNTFEVNELYMIVYDDHVMASNICVQDAVFVEVVQSHSRVLYPMKLLIQRNVRVSSLAEFLKWCSAFQNRMPTVGSPQVLNYVCVRSEARKDFSLHKDVI</sequence>
<evidence type="ECO:0000313" key="2">
    <source>
        <dbReference type="EMBL" id="KIH87520.1"/>
    </source>
</evidence>
<organism evidence="2 3">
    <name type="scientific">Sporothrix brasiliensis 5110</name>
    <dbReference type="NCBI Taxonomy" id="1398154"/>
    <lineage>
        <taxon>Eukaryota</taxon>
        <taxon>Fungi</taxon>
        <taxon>Dikarya</taxon>
        <taxon>Ascomycota</taxon>
        <taxon>Pezizomycotina</taxon>
        <taxon>Sordariomycetes</taxon>
        <taxon>Sordariomycetidae</taxon>
        <taxon>Ophiostomatales</taxon>
        <taxon>Ophiostomataceae</taxon>
        <taxon>Sporothrix</taxon>
    </lineage>
</organism>
<accession>A0A0C2IKL7</accession>
<dbReference type="EMBL" id="AWTV01000010">
    <property type="protein sequence ID" value="KIH87520.1"/>
    <property type="molecule type" value="Genomic_DNA"/>
</dbReference>